<feature type="domain" description="Porphobilinogen deaminase N-terminal" evidence="8">
    <location>
        <begin position="2"/>
        <end position="202"/>
    </location>
</feature>
<dbReference type="PANTHER" id="PTHR11557:SF0">
    <property type="entry name" value="PORPHOBILINOGEN DEAMINASE"/>
    <property type="match status" value="1"/>
</dbReference>
<dbReference type="RefSeq" id="WP_046441967.1">
    <property type="nucleotide sequence ID" value="NZ_LAYJ01000022.1"/>
</dbReference>
<gene>
    <name evidence="7" type="primary">hemC</name>
    <name evidence="10" type="ORF">CHK_0123</name>
</gene>
<dbReference type="SUPFAM" id="SSF54782">
    <property type="entry name" value="Porphobilinogen deaminase (hydroxymethylbilane synthase), C-terminal domain"/>
    <property type="match status" value="1"/>
</dbReference>
<dbReference type="CDD" id="cd00494">
    <property type="entry name" value="PBP2_HMBS"/>
    <property type="match status" value="1"/>
</dbReference>
<organism evidence="10 11">
    <name type="scientific">Christensenella hongkongensis</name>
    <dbReference type="NCBI Taxonomy" id="270498"/>
    <lineage>
        <taxon>Bacteria</taxon>
        <taxon>Bacillati</taxon>
        <taxon>Bacillota</taxon>
        <taxon>Clostridia</taxon>
        <taxon>Christensenellales</taxon>
        <taxon>Christensenellaceae</taxon>
        <taxon>Christensenella</taxon>
    </lineage>
</organism>
<evidence type="ECO:0000259" key="9">
    <source>
        <dbReference type="Pfam" id="PF03900"/>
    </source>
</evidence>
<evidence type="ECO:0000313" key="10">
    <source>
        <dbReference type="EMBL" id="KKI52353.1"/>
    </source>
</evidence>
<evidence type="ECO:0000256" key="7">
    <source>
        <dbReference type="HAMAP-Rule" id="MF_00260"/>
    </source>
</evidence>
<keyword evidence="11" id="KW-1185">Reference proteome</keyword>
<name>A0A0M2NJK1_9FIRM</name>
<dbReference type="HAMAP" id="MF_00260">
    <property type="entry name" value="Porphobil_deam"/>
    <property type="match status" value="1"/>
</dbReference>
<comment type="cofactor">
    <cofactor evidence="7">
        <name>dipyrromethane</name>
        <dbReference type="ChEBI" id="CHEBI:60342"/>
    </cofactor>
    <text evidence="7">Binds 1 dipyrromethane group covalently.</text>
</comment>
<evidence type="ECO:0000256" key="1">
    <source>
        <dbReference type="ARBA" id="ARBA00002869"/>
    </source>
</evidence>
<comment type="miscellaneous">
    <text evidence="7">The porphobilinogen subunits are added to the dipyrromethane group.</text>
</comment>
<dbReference type="Gene3D" id="3.40.190.10">
    <property type="entry name" value="Periplasmic binding protein-like II"/>
    <property type="match status" value="2"/>
</dbReference>
<sequence length="290" mass="31449">MIKIGSRESKLAVLQAEIVMRAIRRNNPGVQTQLITMKTTGDMILDRTLDQIGGKGLFVKELDRALLDGKVDMTVHSFKDMPMETDERLPVVAASPREDPRDALILPQGTDAPDPAKPIGCASARRTLQLKRLFPGHAVLPVRGNVQTRLQKLDSGEYSALVLACAGLKRLGLEHRISRIFEPWEMLPAACQGILAVQARADFDTHILDGFHDPQAMLAARAERSFVRALDGGCSSPVAAYAVIEGDCMTLTGLYADGNGIVDIQKTSGNKQNGEALGKSLALRMIGEIK</sequence>
<keyword evidence="4 7" id="KW-0808">Transferase</keyword>
<evidence type="ECO:0000256" key="6">
    <source>
        <dbReference type="ARBA" id="ARBA00048169"/>
    </source>
</evidence>
<dbReference type="OrthoDB" id="9810298at2"/>
<reference evidence="10 11" key="1">
    <citation type="submission" date="2015-04" db="EMBL/GenBank/DDBJ databases">
        <title>Draft genome sequence of bacteremic isolate Catabacter hongkongensis type strain HKU16T.</title>
        <authorList>
            <person name="Lau S.K."/>
            <person name="Teng J.L."/>
            <person name="Huang Y."/>
            <person name="Curreem S.O."/>
            <person name="Tsui S.K."/>
            <person name="Woo P.C."/>
        </authorList>
    </citation>
    <scope>NUCLEOTIDE SEQUENCE [LARGE SCALE GENOMIC DNA]</scope>
    <source>
        <strain evidence="10 11">HKU16</strain>
    </source>
</reference>
<feature type="modified residue" description="S-(dipyrrolylmethanemethyl)cysteine" evidence="7">
    <location>
        <position position="234"/>
    </location>
</feature>
<evidence type="ECO:0000256" key="2">
    <source>
        <dbReference type="ARBA" id="ARBA00005638"/>
    </source>
</evidence>
<dbReference type="PRINTS" id="PR00151">
    <property type="entry name" value="PORPHBDMNASE"/>
</dbReference>
<dbReference type="PATRIC" id="fig|270498.16.peg.2682"/>
<keyword evidence="5 7" id="KW-0627">Porphyrin biosynthesis</keyword>
<protein>
    <recommendedName>
        <fullName evidence="7">Porphobilinogen deaminase</fullName>
        <shortName evidence="7">PBG</shortName>
        <ecNumber evidence="7">2.5.1.61</ecNumber>
    </recommendedName>
    <alternativeName>
        <fullName evidence="7">Hydroxymethylbilane synthase</fullName>
        <shortName evidence="7">HMBS</shortName>
    </alternativeName>
    <alternativeName>
        <fullName evidence="7">Pre-uroporphyrinogen synthase</fullName>
    </alternativeName>
</protein>
<evidence type="ECO:0000256" key="5">
    <source>
        <dbReference type="ARBA" id="ARBA00023244"/>
    </source>
</evidence>
<comment type="similarity">
    <text evidence="2 7">Belongs to the HMBS family.</text>
</comment>
<comment type="caution">
    <text evidence="10">The sequence shown here is derived from an EMBL/GenBank/DDBJ whole genome shotgun (WGS) entry which is preliminary data.</text>
</comment>
<dbReference type="GO" id="GO:0004418">
    <property type="term" value="F:hydroxymethylbilane synthase activity"/>
    <property type="evidence" value="ECO:0007669"/>
    <property type="project" value="UniProtKB-UniRule"/>
</dbReference>
<feature type="domain" description="Porphobilinogen deaminase C-terminal" evidence="9">
    <location>
        <begin position="218"/>
        <end position="286"/>
    </location>
</feature>
<dbReference type="Gene3D" id="3.30.160.40">
    <property type="entry name" value="Porphobilinogen deaminase, C-terminal domain"/>
    <property type="match status" value="1"/>
</dbReference>
<dbReference type="Pfam" id="PF01379">
    <property type="entry name" value="Porphobil_deam"/>
    <property type="match status" value="1"/>
</dbReference>
<dbReference type="InterPro" id="IPR022418">
    <property type="entry name" value="Porphobilinogen_deaminase_C"/>
</dbReference>
<proteinExistence type="inferred from homology"/>
<dbReference type="EC" id="2.5.1.61" evidence="7"/>
<dbReference type="PROSITE" id="PS00533">
    <property type="entry name" value="PORPHOBILINOGEN_DEAM"/>
    <property type="match status" value="1"/>
</dbReference>
<evidence type="ECO:0000256" key="3">
    <source>
        <dbReference type="ARBA" id="ARBA00011245"/>
    </source>
</evidence>
<comment type="function">
    <text evidence="1 7">Tetrapolymerization of the monopyrrole PBG into the hydroxymethylbilane pre-uroporphyrinogen in several discrete steps.</text>
</comment>
<dbReference type="EMBL" id="LAYJ01000022">
    <property type="protein sequence ID" value="KKI52353.1"/>
    <property type="molecule type" value="Genomic_DNA"/>
</dbReference>
<dbReference type="InterPro" id="IPR022419">
    <property type="entry name" value="Porphobilin_deaminase_cofac_BS"/>
</dbReference>
<dbReference type="InterPro" id="IPR000860">
    <property type="entry name" value="HemC"/>
</dbReference>
<dbReference type="InterPro" id="IPR036803">
    <property type="entry name" value="Porphobilinogen_deaminase_C_sf"/>
</dbReference>
<evidence type="ECO:0000256" key="4">
    <source>
        <dbReference type="ARBA" id="ARBA00022679"/>
    </source>
</evidence>
<dbReference type="GO" id="GO:0006782">
    <property type="term" value="P:protoporphyrinogen IX biosynthetic process"/>
    <property type="evidence" value="ECO:0007669"/>
    <property type="project" value="UniProtKB-UniRule"/>
</dbReference>
<dbReference type="SUPFAM" id="SSF53850">
    <property type="entry name" value="Periplasmic binding protein-like II"/>
    <property type="match status" value="1"/>
</dbReference>
<dbReference type="Proteomes" id="UP000034076">
    <property type="component" value="Unassembled WGS sequence"/>
</dbReference>
<dbReference type="Pfam" id="PF03900">
    <property type="entry name" value="Porphobil_deamC"/>
    <property type="match status" value="1"/>
</dbReference>
<dbReference type="PANTHER" id="PTHR11557">
    <property type="entry name" value="PORPHOBILINOGEN DEAMINASE"/>
    <property type="match status" value="1"/>
</dbReference>
<evidence type="ECO:0000313" key="11">
    <source>
        <dbReference type="Proteomes" id="UP000034076"/>
    </source>
</evidence>
<dbReference type="NCBIfam" id="TIGR00212">
    <property type="entry name" value="hemC"/>
    <property type="match status" value="1"/>
</dbReference>
<accession>A0A0M2NJK1</accession>
<dbReference type="PIRSF" id="PIRSF001438">
    <property type="entry name" value="4pyrrol_synth_OHMeBilane_synth"/>
    <property type="match status" value="1"/>
</dbReference>
<comment type="subunit">
    <text evidence="3 7">Monomer.</text>
</comment>
<dbReference type="InterPro" id="IPR022417">
    <property type="entry name" value="Porphobilin_deaminase_N"/>
</dbReference>
<dbReference type="FunFam" id="3.40.190.10:FF:000005">
    <property type="entry name" value="Porphobilinogen deaminase"/>
    <property type="match status" value="1"/>
</dbReference>
<dbReference type="GO" id="GO:0005737">
    <property type="term" value="C:cytoplasm"/>
    <property type="evidence" value="ECO:0007669"/>
    <property type="project" value="UniProtKB-UniRule"/>
</dbReference>
<dbReference type="AlphaFoldDB" id="A0A0M2NJK1"/>
<evidence type="ECO:0000259" key="8">
    <source>
        <dbReference type="Pfam" id="PF01379"/>
    </source>
</evidence>
<dbReference type="STRING" id="270498.CHK_0123"/>
<comment type="catalytic activity">
    <reaction evidence="6 7">
        <text>4 porphobilinogen + H2O = hydroxymethylbilane + 4 NH4(+)</text>
        <dbReference type="Rhea" id="RHEA:13185"/>
        <dbReference type="ChEBI" id="CHEBI:15377"/>
        <dbReference type="ChEBI" id="CHEBI:28938"/>
        <dbReference type="ChEBI" id="CHEBI:57845"/>
        <dbReference type="ChEBI" id="CHEBI:58126"/>
        <dbReference type="EC" id="2.5.1.61"/>
    </reaction>
</comment>